<dbReference type="AlphaFoldDB" id="A0A5C5ZVI6"/>
<gene>
    <name evidence="2" type="ORF">Mal64_06170</name>
</gene>
<dbReference type="Proteomes" id="UP000315440">
    <property type="component" value="Unassembled WGS sequence"/>
</dbReference>
<comment type="caution">
    <text evidence="2">The sequence shown here is derived from an EMBL/GenBank/DDBJ whole genome shotgun (WGS) entry which is preliminary data.</text>
</comment>
<keyword evidence="1" id="KW-1133">Transmembrane helix</keyword>
<keyword evidence="1" id="KW-0812">Transmembrane</keyword>
<name>A0A5C5ZVI6_9BACT</name>
<evidence type="ECO:0000313" key="2">
    <source>
        <dbReference type="EMBL" id="TWT90233.1"/>
    </source>
</evidence>
<dbReference type="OrthoDB" id="5296227at2"/>
<feature type="transmembrane region" description="Helical" evidence="1">
    <location>
        <begin position="6"/>
        <end position="25"/>
    </location>
</feature>
<organism evidence="2 3">
    <name type="scientific">Pseudobythopirellula maris</name>
    <dbReference type="NCBI Taxonomy" id="2527991"/>
    <lineage>
        <taxon>Bacteria</taxon>
        <taxon>Pseudomonadati</taxon>
        <taxon>Planctomycetota</taxon>
        <taxon>Planctomycetia</taxon>
        <taxon>Pirellulales</taxon>
        <taxon>Lacipirellulaceae</taxon>
        <taxon>Pseudobythopirellula</taxon>
    </lineage>
</organism>
<evidence type="ECO:0000256" key="1">
    <source>
        <dbReference type="SAM" id="Phobius"/>
    </source>
</evidence>
<dbReference type="RefSeq" id="WP_146396878.1">
    <property type="nucleotide sequence ID" value="NZ_SJPQ01000001.1"/>
</dbReference>
<keyword evidence="1" id="KW-0472">Membrane</keyword>
<sequence length="73" mass="7478">MIQTFLIVLAIFGVAFAGMAIGVIVSNRRIKGTCGGLNNFKDGSGNSVCDACTTPSPSCTGNPQNREAQAVEG</sequence>
<protein>
    <recommendedName>
        <fullName evidence="4">(Na+)-NQR maturation NqrM</fullName>
    </recommendedName>
</protein>
<evidence type="ECO:0008006" key="4">
    <source>
        <dbReference type="Google" id="ProtNLM"/>
    </source>
</evidence>
<reference evidence="2 3" key="1">
    <citation type="submission" date="2019-02" db="EMBL/GenBank/DDBJ databases">
        <title>Deep-cultivation of Planctomycetes and their phenomic and genomic characterization uncovers novel biology.</title>
        <authorList>
            <person name="Wiegand S."/>
            <person name="Jogler M."/>
            <person name="Boedeker C."/>
            <person name="Pinto D."/>
            <person name="Vollmers J."/>
            <person name="Rivas-Marin E."/>
            <person name="Kohn T."/>
            <person name="Peeters S.H."/>
            <person name="Heuer A."/>
            <person name="Rast P."/>
            <person name="Oberbeckmann S."/>
            <person name="Bunk B."/>
            <person name="Jeske O."/>
            <person name="Meyerdierks A."/>
            <person name="Storesund J.E."/>
            <person name="Kallscheuer N."/>
            <person name="Luecker S."/>
            <person name="Lage O.M."/>
            <person name="Pohl T."/>
            <person name="Merkel B.J."/>
            <person name="Hornburger P."/>
            <person name="Mueller R.-W."/>
            <person name="Bruemmer F."/>
            <person name="Labrenz M."/>
            <person name="Spormann A.M."/>
            <person name="Op Den Camp H."/>
            <person name="Overmann J."/>
            <person name="Amann R."/>
            <person name="Jetten M.S.M."/>
            <person name="Mascher T."/>
            <person name="Medema M.H."/>
            <person name="Devos D.P."/>
            <person name="Kaster A.-K."/>
            <person name="Ovreas L."/>
            <person name="Rohde M."/>
            <person name="Galperin M.Y."/>
            <person name="Jogler C."/>
        </authorList>
    </citation>
    <scope>NUCLEOTIDE SEQUENCE [LARGE SCALE GENOMIC DNA]</scope>
    <source>
        <strain evidence="2 3">Mal64</strain>
    </source>
</reference>
<evidence type="ECO:0000313" key="3">
    <source>
        <dbReference type="Proteomes" id="UP000315440"/>
    </source>
</evidence>
<dbReference type="EMBL" id="SJPQ01000001">
    <property type="protein sequence ID" value="TWT90233.1"/>
    <property type="molecule type" value="Genomic_DNA"/>
</dbReference>
<accession>A0A5C5ZVI6</accession>
<keyword evidence="3" id="KW-1185">Reference proteome</keyword>
<proteinExistence type="predicted"/>